<keyword evidence="9" id="KW-1185">Reference proteome</keyword>
<organism evidence="8 9">
    <name type="scientific">Methanofollis formosanus</name>
    <dbReference type="NCBI Taxonomy" id="299308"/>
    <lineage>
        <taxon>Archaea</taxon>
        <taxon>Methanobacteriati</taxon>
        <taxon>Methanobacteriota</taxon>
        <taxon>Stenosarchaea group</taxon>
        <taxon>Methanomicrobia</taxon>
        <taxon>Methanomicrobiales</taxon>
        <taxon>Methanomicrobiaceae</taxon>
        <taxon>Methanofollis</taxon>
    </lineage>
</organism>
<sequence length="248" mass="27197">MFPWDGPLPAPHIRTLADMADVLAEPGGADRDPGRPLYFMYRDLARNDHDRSWLEGHALRYDATVIPPGRVGEEYVKTKGHFHPANRAGVRFPEVYEVVAGKAHFLLQTWTAGDVVLVEGSTGDVVVIPPGYGHVTINPGEEELVLANIVSTAFSSDYGPYVERHGAAYYELADGTLVPNPAYDDPAPVRQAVPASVPAFCTGRKSPLYSLVGKEKCLDYLNRPEKYNEDFSGCLKDSAEQPAYAPRP</sequence>
<protein>
    <recommendedName>
        <fullName evidence="3">glucose-6-phosphate isomerase</fullName>
        <ecNumber evidence="3">5.3.1.9</ecNumber>
    </recommendedName>
</protein>
<dbReference type="Gene3D" id="2.60.120.10">
    <property type="entry name" value="Jelly Rolls"/>
    <property type="match status" value="1"/>
</dbReference>
<comment type="similarity">
    <text evidence="2">Belongs to the archaeal-type GPI family.</text>
</comment>
<reference evidence="8" key="1">
    <citation type="journal article" date="2005" name="Int. J. Syst. Evol. Microbiol.">
        <title>Methanofollis formosanus sp. nov., isolated from a fish pond.</title>
        <authorList>
            <person name="Wu S.Y."/>
            <person name="Chen S.C."/>
            <person name="Lai M.C."/>
        </authorList>
    </citation>
    <scope>NUCLEOTIDE SEQUENCE</scope>
    <source>
        <strain evidence="8">ML15</strain>
    </source>
</reference>
<dbReference type="AlphaFoldDB" id="A0A8G1EH59"/>
<dbReference type="OrthoDB" id="49661at2157"/>
<comment type="pathway">
    <text evidence="1">Carbohydrate degradation; glycolysis; D-glyceraldehyde 3-phosphate and glycerone phosphate from D-glucose: step 2/4.</text>
</comment>
<keyword evidence="8" id="KW-0413">Isomerase</keyword>
<dbReference type="InterPro" id="IPR014710">
    <property type="entry name" value="RmlC-like_jellyroll"/>
</dbReference>
<feature type="domain" description="Glucose-6-phosphate isomerase prokaryote" evidence="7">
    <location>
        <begin position="17"/>
        <end position="184"/>
    </location>
</feature>
<dbReference type="SUPFAM" id="SSF51182">
    <property type="entry name" value="RmlC-like cupins"/>
    <property type="match status" value="1"/>
</dbReference>
<evidence type="ECO:0000313" key="8">
    <source>
        <dbReference type="EMBL" id="QYZ79622.1"/>
    </source>
</evidence>
<evidence type="ECO:0000313" key="9">
    <source>
        <dbReference type="Proteomes" id="UP000826709"/>
    </source>
</evidence>
<dbReference type="Pfam" id="PF06560">
    <property type="entry name" value="GPI"/>
    <property type="match status" value="1"/>
</dbReference>
<dbReference type="UniPathway" id="UPA00109">
    <property type="reaction ID" value="UER00181"/>
</dbReference>
<comment type="catalytic activity">
    <reaction evidence="6">
        <text>alpha-D-glucose 6-phosphate = beta-D-fructose 6-phosphate</text>
        <dbReference type="Rhea" id="RHEA:11816"/>
        <dbReference type="ChEBI" id="CHEBI:57634"/>
        <dbReference type="ChEBI" id="CHEBI:58225"/>
        <dbReference type="EC" id="5.3.1.9"/>
    </reaction>
</comment>
<evidence type="ECO:0000256" key="6">
    <source>
        <dbReference type="ARBA" id="ARBA00029321"/>
    </source>
</evidence>
<reference evidence="8" key="2">
    <citation type="submission" date="2019-03" db="EMBL/GenBank/DDBJ databases">
        <authorList>
            <person name="Chen S.-C."/>
            <person name="Wu S.-Y."/>
            <person name="Lai M.-C."/>
        </authorList>
    </citation>
    <scope>NUCLEOTIDE SEQUENCE</scope>
    <source>
        <strain evidence="8">ML15</strain>
    </source>
</reference>
<dbReference type="KEGG" id="mfk:E2N92_09360"/>
<keyword evidence="4" id="KW-0312">Gluconeogenesis</keyword>
<dbReference type="InterPro" id="IPR010551">
    <property type="entry name" value="G6P_isomerase_prok"/>
</dbReference>
<evidence type="ECO:0000256" key="4">
    <source>
        <dbReference type="ARBA" id="ARBA00022432"/>
    </source>
</evidence>
<evidence type="ECO:0000256" key="2">
    <source>
        <dbReference type="ARBA" id="ARBA00006542"/>
    </source>
</evidence>
<dbReference type="EMBL" id="CP037968">
    <property type="protein sequence ID" value="QYZ79622.1"/>
    <property type="molecule type" value="Genomic_DNA"/>
</dbReference>
<gene>
    <name evidence="8" type="ORF">E2N92_09360</name>
</gene>
<name>A0A8G1EH59_9EURY</name>
<accession>A0A8G1EH59</accession>
<evidence type="ECO:0000256" key="3">
    <source>
        <dbReference type="ARBA" id="ARBA00011952"/>
    </source>
</evidence>
<proteinExistence type="inferred from homology"/>
<evidence type="ECO:0000259" key="7">
    <source>
        <dbReference type="Pfam" id="PF06560"/>
    </source>
</evidence>
<dbReference type="GO" id="GO:0006096">
    <property type="term" value="P:glycolytic process"/>
    <property type="evidence" value="ECO:0007669"/>
    <property type="project" value="UniProtKB-UniPathway"/>
</dbReference>
<evidence type="ECO:0000256" key="1">
    <source>
        <dbReference type="ARBA" id="ARBA00004926"/>
    </source>
</evidence>
<dbReference type="GO" id="GO:0006094">
    <property type="term" value="P:gluconeogenesis"/>
    <property type="evidence" value="ECO:0007669"/>
    <property type="project" value="UniProtKB-KW"/>
</dbReference>
<dbReference type="CDD" id="cd02218">
    <property type="entry name" value="cupin_PGI"/>
    <property type="match status" value="1"/>
</dbReference>
<dbReference type="InterPro" id="IPR011051">
    <property type="entry name" value="RmlC_Cupin_sf"/>
</dbReference>
<dbReference type="RefSeq" id="WP_220680932.1">
    <property type="nucleotide sequence ID" value="NZ_CP037968.1"/>
</dbReference>
<keyword evidence="5" id="KW-0324">Glycolysis</keyword>
<dbReference type="EC" id="5.3.1.9" evidence="3"/>
<dbReference type="Proteomes" id="UP000826709">
    <property type="component" value="Chromosome"/>
</dbReference>
<dbReference type="GO" id="GO:0004347">
    <property type="term" value="F:glucose-6-phosphate isomerase activity"/>
    <property type="evidence" value="ECO:0007669"/>
    <property type="project" value="UniProtKB-EC"/>
</dbReference>
<dbReference type="GO" id="GO:0005737">
    <property type="term" value="C:cytoplasm"/>
    <property type="evidence" value="ECO:0007669"/>
    <property type="project" value="InterPro"/>
</dbReference>
<evidence type="ECO:0000256" key="5">
    <source>
        <dbReference type="ARBA" id="ARBA00023152"/>
    </source>
</evidence>